<dbReference type="Proteomes" id="UP000315010">
    <property type="component" value="Unassembled WGS sequence"/>
</dbReference>
<accession>A0A5C5YNM0</accession>
<reference evidence="3 4" key="1">
    <citation type="submission" date="2019-02" db="EMBL/GenBank/DDBJ databases">
        <title>Deep-cultivation of Planctomycetes and their phenomic and genomic characterization uncovers novel biology.</title>
        <authorList>
            <person name="Wiegand S."/>
            <person name="Jogler M."/>
            <person name="Boedeker C."/>
            <person name="Pinto D."/>
            <person name="Vollmers J."/>
            <person name="Rivas-Marin E."/>
            <person name="Kohn T."/>
            <person name="Peeters S.H."/>
            <person name="Heuer A."/>
            <person name="Rast P."/>
            <person name="Oberbeckmann S."/>
            <person name="Bunk B."/>
            <person name="Jeske O."/>
            <person name="Meyerdierks A."/>
            <person name="Storesund J.E."/>
            <person name="Kallscheuer N."/>
            <person name="Luecker S."/>
            <person name="Lage O.M."/>
            <person name="Pohl T."/>
            <person name="Merkel B.J."/>
            <person name="Hornburger P."/>
            <person name="Mueller R.-W."/>
            <person name="Bruemmer F."/>
            <person name="Labrenz M."/>
            <person name="Spormann A.M."/>
            <person name="Op Den Camp H."/>
            <person name="Overmann J."/>
            <person name="Amann R."/>
            <person name="Jetten M.S.M."/>
            <person name="Mascher T."/>
            <person name="Medema M.H."/>
            <person name="Devos D.P."/>
            <person name="Kaster A.-K."/>
            <person name="Ovreas L."/>
            <person name="Rohde M."/>
            <person name="Galperin M.Y."/>
            <person name="Jogler C."/>
        </authorList>
    </citation>
    <scope>NUCLEOTIDE SEQUENCE [LARGE SCALE GENOMIC DNA]</scope>
    <source>
        <strain evidence="3 4">CA13</strain>
    </source>
</reference>
<dbReference type="InterPro" id="IPR013766">
    <property type="entry name" value="Thioredoxin_domain"/>
</dbReference>
<dbReference type="PANTHER" id="PTHR42852">
    <property type="entry name" value="THIOL:DISULFIDE INTERCHANGE PROTEIN DSBE"/>
    <property type="match status" value="1"/>
</dbReference>
<feature type="domain" description="Thioredoxin" evidence="2">
    <location>
        <begin position="175"/>
        <end position="341"/>
    </location>
</feature>
<organism evidence="3 4">
    <name type="scientific">Novipirellula herctigrandis</name>
    <dbReference type="NCBI Taxonomy" id="2527986"/>
    <lineage>
        <taxon>Bacteria</taxon>
        <taxon>Pseudomonadati</taxon>
        <taxon>Planctomycetota</taxon>
        <taxon>Planctomycetia</taxon>
        <taxon>Pirellulales</taxon>
        <taxon>Pirellulaceae</taxon>
        <taxon>Novipirellula</taxon>
    </lineage>
</organism>
<dbReference type="SUPFAM" id="SSF52833">
    <property type="entry name" value="Thioredoxin-like"/>
    <property type="match status" value="1"/>
</dbReference>
<dbReference type="EMBL" id="SJPJ01000002">
    <property type="protein sequence ID" value="TWT76348.1"/>
    <property type="molecule type" value="Genomic_DNA"/>
</dbReference>
<dbReference type="PROSITE" id="PS51352">
    <property type="entry name" value="THIOREDOXIN_2"/>
    <property type="match status" value="1"/>
</dbReference>
<protein>
    <submittedName>
        <fullName evidence="3">Thiol-disulfide oxidoreductase ResA</fullName>
    </submittedName>
</protein>
<dbReference type="PANTHER" id="PTHR42852:SF13">
    <property type="entry name" value="PROTEIN DIPZ"/>
    <property type="match status" value="1"/>
</dbReference>
<dbReference type="RefSeq" id="WP_146404135.1">
    <property type="nucleotide sequence ID" value="NZ_SJPJ01000002.1"/>
</dbReference>
<name>A0A5C5YNM0_9BACT</name>
<evidence type="ECO:0000313" key="3">
    <source>
        <dbReference type="EMBL" id="TWT76348.1"/>
    </source>
</evidence>
<dbReference type="Gene3D" id="3.40.30.10">
    <property type="entry name" value="Glutaredoxin"/>
    <property type="match status" value="1"/>
</dbReference>
<dbReference type="GO" id="GO:0016491">
    <property type="term" value="F:oxidoreductase activity"/>
    <property type="evidence" value="ECO:0007669"/>
    <property type="project" value="InterPro"/>
</dbReference>
<proteinExistence type="predicted"/>
<feature type="chain" id="PRO_5022658607" evidence="1">
    <location>
        <begin position="22"/>
        <end position="543"/>
    </location>
</feature>
<feature type="signal peptide" evidence="1">
    <location>
        <begin position="1"/>
        <end position="21"/>
    </location>
</feature>
<dbReference type="InterPro" id="IPR013740">
    <property type="entry name" value="Redoxin"/>
</dbReference>
<gene>
    <name evidence="3" type="primary">resA_7</name>
    <name evidence="3" type="ORF">CA13_68420</name>
</gene>
<evidence type="ECO:0000313" key="4">
    <source>
        <dbReference type="Proteomes" id="UP000315010"/>
    </source>
</evidence>
<dbReference type="InterPro" id="IPR050553">
    <property type="entry name" value="Thioredoxin_ResA/DsbE_sf"/>
</dbReference>
<sequence length="543" mass="61082" precursor="true">MIAQRIFAGILIALTCLPALAQGVQEQTETERTSRLDVGEITVPDGDVDEVLEFFEEMTQLQKQITGDYQKAIVKISAARDKAAKQILKDPDKLTDAQFTAIAGPSLAVRIRGISKAESEEQRQTYELTKRQLSIAVDRGVERNDFTNVRMLVSYLERYAEHELAVEANRAFADLLKKSDAPLAKQYAETFEGTVRRLELLGNELELEGTQLDGAEFDWSSYRGKVVLVDFWATWCGPCIAETPNVRKHYDIYHDLGFEVVGVSLDTKQEALQKYVEKQEIPWVNLFKDGVGWKHPMAVKYGIHAIPTVFLVDKEGKVVSLRARGSELGVQLEKLLGPKTHVARKLAAEGKWDRVAEQMKRHLADNPAGQYDFWASGAAQLNHGDLESFKETCKQAWKKDRDLDMWSQAKLVTLCCLADDAGVDVELINQLATEALEKSDNNKMKLAKMMVLYRSGEYEQCIDAGFEGGDPLQQAIVLLVRSMAAKKLNRMDEATKSFGEGSKIVTEKLSDFYSEPQQDWMPDHWICCAVAEVIQAEANRMFE</sequence>
<keyword evidence="4" id="KW-1185">Reference proteome</keyword>
<dbReference type="OrthoDB" id="252709at2"/>
<keyword evidence="1" id="KW-0732">Signal</keyword>
<dbReference type="Pfam" id="PF08534">
    <property type="entry name" value="Redoxin"/>
    <property type="match status" value="1"/>
</dbReference>
<dbReference type="InterPro" id="IPR036249">
    <property type="entry name" value="Thioredoxin-like_sf"/>
</dbReference>
<dbReference type="CDD" id="cd02966">
    <property type="entry name" value="TlpA_like_family"/>
    <property type="match status" value="1"/>
</dbReference>
<evidence type="ECO:0000259" key="2">
    <source>
        <dbReference type="PROSITE" id="PS51352"/>
    </source>
</evidence>
<dbReference type="AlphaFoldDB" id="A0A5C5YNM0"/>
<evidence type="ECO:0000256" key="1">
    <source>
        <dbReference type="SAM" id="SignalP"/>
    </source>
</evidence>
<comment type="caution">
    <text evidence="3">The sequence shown here is derived from an EMBL/GenBank/DDBJ whole genome shotgun (WGS) entry which is preliminary data.</text>
</comment>